<proteinExistence type="predicted"/>
<comment type="caution">
    <text evidence="1">The sequence shown here is derived from an EMBL/GenBank/DDBJ whole genome shotgun (WGS) entry which is preliminary data.</text>
</comment>
<dbReference type="Proteomes" id="UP001054837">
    <property type="component" value="Unassembled WGS sequence"/>
</dbReference>
<dbReference type="EMBL" id="BPLQ01015341">
    <property type="protein sequence ID" value="GIY87469.1"/>
    <property type="molecule type" value="Genomic_DNA"/>
</dbReference>
<evidence type="ECO:0000313" key="2">
    <source>
        <dbReference type="Proteomes" id="UP001054837"/>
    </source>
</evidence>
<name>A0AAV4X0W5_9ARAC</name>
<organism evidence="1 2">
    <name type="scientific">Caerostris darwini</name>
    <dbReference type="NCBI Taxonomy" id="1538125"/>
    <lineage>
        <taxon>Eukaryota</taxon>
        <taxon>Metazoa</taxon>
        <taxon>Ecdysozoa</taxon>
        <taxon>Arthropoda</taxon>
        <taxon>Chelicerata</taxon>
        <taxon>Arachnida</taxon>
        <taxon>Araneae</taxon>
        <taxon>Araneomorphae</taxon>
        <taxon>Entelegynae</taxon>
        <taxon>Araneoidea</taxon>
        <taxon>Araneidae</taxon>
        <taxon>Caerostris</taxon>
    </lineage>
</organism>
<protein>
    <submittedName>
        <fullName evidence="1">Uncharacterized protein</fullName>
    </submittedName>
</protein>
<evidence type="ECO:0000313" key="1">
    <source>
        <dbReference type="EMBL" id="GIY87469.1"/>
    </source>
</evidence>
<dbReference type="AlphaFoldDB" id="A0AAV4X0W5"/>
<keyword evidence="2" id="KW-1185">Reference proteome</keyword>
<sequence>MRDEDISFDLRWFERQMKRLNLSPENWGFRSEEARDKNRSSFKRNVWFWNVEMSAVLGKALIDIFLDGVEVKGVKGLLLERMPYRTGEGNGILVYAINEEGIKPRIRKVKAITEFPQPKIAHEVVCFLHLDGFFKRFGQCILRKPYI</sequence>
<gene>
    <name evidence="1" type="ORF">CDAR_320991</name>
</gene>
<accession>A0AAV4X0W5</accession>
<reference evidence="1 2" key="1">
    <citation type="submission" date="2021-06" db="EMBL/GenBank/DDBJ databases">
        <title>Caerostris darwini draft genome.</title>
        <authorList>
            <person name="Kono N."/>
            <person name="Arakawa K."/>
        </authorList>
    </citation>
    <scope>NUCLEOTIDE SEQUENCE [LARGE SCALE GENOMIC DNA]</scope>
</reference>